<feature type="region of interest" description="Disordered" evidence="1">
    <location>
        <begin position="235"/>
        <end position="256"/>
    </location>
</feature>
<accession>A0ABN9TUJ1</accession>
<feature type="compositionally biased region" description="Low complexity" evidence="1">
    <location>
        <begin position="487"/>
        <end position="501"/>
    </location>
</feature>
<comment type="caution">
    <text evidence="2">The sequence shown here is derived from an EMBL/GenBank/DDBJ whole genome shotgun (WGS) entry which is preliminary data.</text>
</comment>
<feature type="compositionally biased region" description="Gly residues" evidence="1">
    <location>
        <begin position="167"/>
        <end position="177"/>
    </location>
</feature>
<name>A0ABN9TUJ1_9DINO</name>
<evidence type="ECO:0000313" key="3">
    <source>
        <dbReference type="Proteomes" id="UP001189429"/>
    </source>
</evidence>
<dbReference type="EMBL" id="CAUYUJ010015105">
    <property type="protein sequence ID" value="CAK0849914.1"/>
    <property type="molecule type" value="Genomic_DNA"/>
</dbReference>
<proteinExistence type="predicted"/>
<evidence type="ECO:0000313" key="2">
    <source>
        <dbReference type="EMBL" id="CAK0849914.1"/>
    </source>
</evidence>
<sequence>MERAAPAAVGWPFPRGAWLDAALNGELVPGLPLATGARVLARVKDDYGAPQGVEMLEVEVAYQADAFGRYFKGRHVGASDPYYSWYAASCGQRGARSLATVFHLCKCSADECGAVAPVGAVVEHLDVWQVVDPRDVAREQAKLICPAADPGALVMTDAPAAEPLPGELGGWPLGGGGNEDEEEPRGPPRKRAREAEGTPTPGGPGEASPLDQEIAGLEETAEDPELEARLARLGGRAARGVPRQGTPKNAARPAGAVGERLAQVVAGAAGSRTRLASALTAALLGRDDDDAEDGAESDTERLGGRDRYQGVGIKRDLFRRIARQRPGALLENGLGHLRSQFTQQLSAGEADPLAPCVTQFLNTVFFVAHPPRTLGTDEVRVLRALGLALDGILRGEVVETADLLMQEFKARTMAIRDGNWRSARWLTLVAQEQLPSGASLDEENAAEKVEARELKVAELRQRLADRRTSRSPTRSVQLLSDSEGDLDAAAAARVPPADAAAGRSFAQHKAAHPRREGETQAAWKARIGRPLAAKSRGKGKTGKSRGTSAARRTAWVRA</sequence>
<evidence type="ECO:0000256" key="1">
    <source>
        <dbReference type="SAM" id="MobiDB-lite"/>
    </source>
</evidence>
<protein>
    <submittedName>
        <fullName evidence="2">Uncharacterized protein</fullName>
    </submittedName>
</protein>
<reference evidence="2" key="1">
    <citation type="submission" date="2023-10" db="EMBL/GenBank/DDBJ databases">
        <authorList>
            <person name="Chen Y."/>
            <person name="Shah S."/>
            <person name="Dougan E. K."/>
            <person name="Thang M."/>
            <person name="Chan C."/>
        </authorList>
    </citation>
    <scope>NUCLEOTIDE SEQUENCE [LARGE SCALE GENOMIC DNA]</scope>
</reference>
<dbReference type="Proteomes" id="UP001189429">
    <property type="component" value="Unassembled WGS sequence"/>
</dbReference>
<organism evidence="2 3">
    <name type="scientific">Prorocentrum cordatum</name>
    <dbReference type="NCBI Taxonomy" id="2364126"/>
    <lineage>
        <taxon>Eukaryota</taxon>
        <taxon>Sar</taxon>
        <taxon>Alveolata</taxon>
        <taxon>Dinophyceae</taxon>
        <taxon>Prorocentrales</taxon>
        <taxon>Prorocentraceae</taxon>
        <taxon>Prorocentrum</taxon>
    </lineage>
</organism>
<keyword evidence="3" id="KW-1185">Reference proteome</keyword>
<feature type="region of interest" description="Disordered" evidence="1">
    <location>
        <begin position="159"/>
        <end position="210"/>
    </location>
</feature>
<feature type="region of interest" description="Disordered" evidence="1">
    <location>
        <begin position="487"/>
        <end position="558"/>
    </location>
</feature>
<gene>
    <name evidence="2" type="ORF">PCOR1329_LOCUS42488</name>
</gene>